<protein>
    <submittedName>
        <fullName evidence="1">Uncharacterized protein</fullName>
    </submittedName>
</protein>
<keyword evidence="2" id="KW-1185">Reference proteome</keyword>
<gene>
    <name evidence="1" type="ORF">SK128_001468</name>
</gene>
<organism evidence="1 2">
    <name type="scientific">Halocaridina rubra</name>
    <name type="common">Hawaiian red shrimp</name>
    <dbReference type="NCBI Taxonomy" id="373956"/>
    <lineage>
        <taxon>Eukaryota</taxon>
        <taxon>Metazoa</taxon>
        <taxon>Ecdysozoa</taxon>
        <taxon>Arthropoda</taxon>
        <taxon>Crustacea</taxon>
        <taxon>Multicrustacea</taxon>
        <taxon>Malacostraca</taxon>
        <taxon>Eumalacostraca</taxon>
        <taxon>Eucarida</taxon>
        <taxon>Decapoda</taxon>
        <taxon>Pleocyemata</taxon>
        <taxon>Caridea</taxon>
        <taxon>Atyoidea</taxon>
        <taxon>Atyidae</taxon>
        <taxon>Halocaridina</taxon>
    </lineage>
</organism>
<dbReference type="SUPFAM" id="SSF53098">
    <property type="entry name" value="Ribonuclease H-like"/>
    <property type="match status" value="1"/>
</dbReference>
<proteinExistence type="predicted"/>
<evidence type="ECO:0000313" key="1">
    <source>
        <dbReference type="EMBL" id="KAK7077542.1"/>
    </source>
</evidence>
<dbReference type="AlphaFoldDB" id="A0AAN9ABC2"/>
<dbReference type="EMBL" id="JAXCGZ010008591">
    <property type="protein sequence ID" value="KAK7077542.1"/>
    <property type="molecule type" value="Genomic_DNA"/>
</dbReference>
<reference evidence="1 2" key="1">
    <citation type="submission" date="2023-11" db="EMBL/GenBank/DDBJ databases">
        <title>Halocaridina rubra genome assembly.</title>
        <authorList>
            <person name="Smith C."/>
        </authorList>
    </citation>
    <scope>NUCLEOTIDE SEQUENCE [LARGE SCALE GENOMIC DNA]</scope>
    <source>
        <strain evidence="1">EP-1</strain>
        <tissue evidence="1">Whole</tissue>
    </source>
</reference>
<name>A0AAN9ABC2_HALRR</name>
<dbReference type="InterPro" id="IPR012337">
    <property type="entry name" value="RNaseH-like_sf"/>
</dbReference>
<evidence type="ECO:0000313" key="2">
    <source>
        <dbReference type="Proteomes" id="UP001381693"/>
    </source>
</evidence>
<dbReference type="Proteomes" id="UP001381693">
    <property type="component" value="Unassembled WGS sequence"/>
</dbReference>
<accession>A0AAN9ABC2</accession>
<comment type="caution">
    <text evidence="1">The sequence shown here is derived from an EMBL/GenBank/DDBJ whole genome shotgun (WGS) entry which is preliminary data.</text>
</comment>
<sequence>MNSIFSATLQKIAFLITSIRKSTVASPFLRSEGIILQIQDATKWNSQLKMVKSIIKNPEEVNSVIDPLSQKEQRSKNIKRVELSALKELVTVLEPFEEATEVVEGEKKEQKEQVLSYVKEMLEKQEDKDISRGK</sequence>